<dbReference type="RefSeq" id="WP_263599232.1">
    <property type="nucleotide sequence ID" value="NZ_CP107027.1"/>
</dbReference>
<organism evidence="1 2">
    <name type="scientific">Cytobacillus firmus</name>
    <name type="common">Bacillus firmus</name>
    <dbReference type="NCBI Taxonomy" id="1399"/>
    <lineage>
        <taxon>Bacteria</taxon>
        <taxon>Bacillati</taxon>
        <taxon>Bacillota</taxon>
        <taxon>Bacilli</taxon>
        <taxon>Bacillales</taxon>
        <taxon>Bacillaceae</taxon>
        <taxon>Cytobacillus</taxon>
    </lineage>
</organism>
<proteinExistence type="predicted"/>
<sequence length="120" mass="14411">MEIPEEADLISVFESLPGRQDETENFYYDTSSFIFENKNEVMEVRLSPFYDEFIMDVKEKNSNEVLSYMKLLSVRKIEIAADEKEYSIIRLFHGESDLYENIIEITLRPKFKLIFKEQYR</sequence>
<gene>
    <name evidence="1" type="ORF">OD459_16070</name>
</gene>
<accession>A0AA46PNM3</accession>
<dbReference type="Proteomes" id="UP001163104">
    <property type="component" value="Chromosome"/>
</dbReference>
<reference evidence="1" key="1">
    <citation type="submission" date="2022-10" db="EMBL/GenBank/DDBJ databases">
        <title>Mechanism of multi-heavy metal repair in Cytobacillus Firmus M7.</title>
        <authorList>
            <person name="Li X."/>
            <person name="Yu C."/>
        </authorList>
    </citation>
    <scope>NUCLEOTIDE SEQUENCE</scope>
    <source>
        <strain evidence="1">M7</strain>
    </source>
</reference>
<protein>
    <submittedName>
        <fullName evidence="1">Uncharacterized protein</fullName>
    </submittedName>
</protein>
<evidence type="ECO:0000313" key="2">
    <source>
        <dbReference type="Proteomes" id="UP001163104"/>
    </source>
</evidence>
<dbReference type="AlphaFoldDB" id="A0AA46PNM3"/>
<dbReference type="EMBL" id="CP107027">
    <property type="protein sequence ID" value="UYG93717.1"/>
    <property type="molecule type" value="Genomic_DNA"/>
</dbReference>
<name>A0AA46PNM3_CYTFI</name>
<evidence type="ECO:0000313" key="1">
    <source>
        <dbReference type="EMBL" id="UYG93717.1"/>
    </source>
</evidence>